<accession>E6PMS6</accession>
<dbReference type="InterPro" id="IPR007296">
    <property type="entry name" value="DUF403"/>
</dbReference>
<dbReference type="Pfam" id="PF04168">
    <property type="entry name" value="Alpha-E"/>
    <property type="match status" value="1"/>
</dbReference>
<dbReference type="AlphaFoldDB" id="E6PMS6"/>
<reference evidence="2" key="1">
    <citation type="submission" date="2009-10" db="EMBL/GenBank/DDBJ databases">
        <title>Diversity of trophic interactions inside an arsenic-rich microbial ecosystem.</title>
        <authorList>
            <person name="Bertin P.N."/>
            <person name="Heinrich-Salmeron A."/>
            <person name="Pelletier E."/>
            <person name="Goulhen-Chollet F."/>
            <person name="Arsene-Ploetze F."/>
            <person name="Gallien S."/>
            <person name="Calteau A."/>
            <person name="Vallenet D."/>
            <person name="Casiot C."/>
            <person name="Chane-Woon-Ming B."/>
            <person name="Giloteaux L."/>
            <person name="Barakat M."/>
            <person name="Bonnefoy V."/>
            <person name="Bruneel O."/>
            <person name="Chandler M."/>
            <person name="Cleiss J."/>
            <person name="Duran R."/>
            <person name="Elbaz-Poulichet F."/>
            <person name="Fonknechten N."/>
            <person name="Lauga B."/>
            <person name="Mornico D."/>
            <person name="Ortet P."/>
            <person name="Schaeffer C."/>
            <person name="Siguier P."/>
            <person name="Alexander Thil Smith A."/>
            <person name="Van Dorsselaer A."/>
            <person name="Weissenbach J."/>
            <person name="Medigue C."/>
            <person name="Le Paslier D."/>
        </authorList>
    </citation>
    <scope>NUCLEOTIDE SEQUENCE</scope>
</reference>
<dbReference type="PANTHER" id="PTHR34595">
    <property type="entry name" value="BLR5612 PROTEIN"/>
    <property type="match status" value="1"/>
</dbReference>
<sequence length="193" mass="21038">MSGGLGQVIGEIMAFTDAFRGVTIANMMRNEAWHFLRLGNFLERADSAVRLWTTQADPEFSLVRDGPDSPHAGFHRVALLEAASALMPLRRLHGEPNRQGVTEMLLRRPDFPRSASFCLGEAQSNLAALQVDMCEPVMRELGKALAGVSHLEPEEGAAGMFAFGAARQADISAVEAAVDERFFVAQMPLRRAA</sequence>
<protein>
    <recommendedName>
        <fullName evidence="1">DUF403 domain-containing protein</fullName>
    </recommendedName>
</protein>
<proteinExistence type="predicted"/>
<name>E6PMS6_9ZZZZ</name>
<evidence type="ECO:0000313" key="2">
    <source>
        <dbReference type="EMBL" id="CBH96228.1"/>
    </source>
</evidence>
<gene>
    <name evidence="2" type="ORF">CARN2_1219</name>
</gene>
<organism evidence="2">
    <name type="scientific">mine drainage metagenome</name>
    <dbReference type="NCBI Taxonomy" id="410659"/>
    <lineage>
        <taxon>unclassified sequences</taxon>
        <taxon>metagenomes</taxon>
        <taxon>ecological metagenomes</taxon>
    </lineage>
</organism>
<dbReference type="EMBL" id="CABM01000022">
    <property type="protein sequence ID" value="CBH96228.1"/>
    <property type="molecule type" value="Genomic_DNA"/>
</dbReference>
<dbReference type="InterPro" id="IPR051680">
    <property type="entry name" value="ATP-dep_Glu-Cys_Ligase-2"/>
</dbReference>
<feature type="domain" description="DUF403" evidence="1">
    <location>
        <begin position="9"/>
        <end position="183"/>
    </location>
</feature>
<evidence type="ECO:0000259" key="1">
    <source>
        <dbReference type="Pfam" id="PF04168"/>
    </source>
</evidence>
<dbReference type="PANTHER" id="PTHR34595:SF7">
    <property type="entry name" value="SLL1039 PROTEIN"/>
    <property type="match status" value="1"/>
</dbReference>
<comment type="caution">
    <text evidence="2">The sequence shown here is derived from an EMBL/GenBank/DDBJ whole genome shotgun (WGS) entry which is preliminary data.</text>
</comment>